<organism evidence="2 3">
    <name type="scientific">Cupriavidus pampae</name>
    <dbReference type="NCBI Taxonomy" id="659251"/>
    <lineage>
        <taxon>Bacteria</taxon>
        <taxon>Pseudomonadati</taxon>
        <taxon>Pseudomonadota</taxon>
        <taxon>Betaproteobacteria</taxon>
        <taxon>Burkholderiales</taxon>
        <taxon>Burkholderiaceae</taxon>
        <taxon>Cupriavidus</taxon>
    </lineage>
</organism>
<sequence>MPISLANGMRILIALTAVLMAACAAPPVDRQPVHEPLAGNANGVWWSEPTQVAIITDDTGNRLQSRANDGRMQALATLTPVLPSTPPRGPGLGQVVRDADGRYLVPRFGFGSTGGVAYVDPRGSTDVVEGLSPTRRRIGLWPVRANTYVVSWFVQQEGQGEAARQGGVSLLTIDPKTTPLRGIEQDLVTGLDKPVGVAVRGNVLYIGDQATRKIYTGDLAQLTAAPVRAETLRVLAVADSDQFALGANGELFTGGRDGAIRRITATGEVSVFARGFQSIRGVSFDAGHRRLFAVEYGKGSSTLHVLPVD</sequence>
<dbReference type="SUPFAM" id="SSF63825">
    <property type="entry name" value="YWTD domain"/>
    <property type="match status" value="1"/>
</dbReference>
<evidence type="ECO:0000256" key="1">
    <source>
        <dbReference type="SAM" id="SignalP"/>
    </source>
</evidence>
<dbReference type="SUPFAM" id="SSF63829">
    <property type="entry name" value="Calcium-dependent phosphotriesterase"/>
    <property type="match status" value="1"/>
</dbReference>
<feature type="signal peptide" evidence="1">
    <location>
        <begin position="1"/>
        <end position="24"/>
    </location>
</feature>
<dbReference type="RefSeq" id="WP_223995514.1">
    <property type="nucleotide sequence ID" value="NZ_CAJZAG010000017.1"/>
</dbReference>
<protein>
    <submittedName>
        <fullName evidence="2">Uncharacterized protein</fullName>
    </submittedName>
</protein>
<evidence type="ECO:0000313" key="3">
    <source>
        <dbReference type="Proteomes" id="UP000706525"/>
    </source>
</evidence>
<evidence type="ECO:0000313" key="2">
    <source>
        <dbReference type="EMBL" id="CAG9186292.1"/>
    </source>
</evidence>
<proteinExistence type="predicted"/>
<keyword evidence="3" id="KW-1185">Reference proteome</keyword>
<dbReference type="EMBL" id="CAJZAG010000017">
    <property type="protein sequence ID" value="CAG9186292.1"/>
    <property type="molecule type" value="Genomic_DNA"/>
</dbReference>
<comment type="caution">
    <text evidence="2">The sequence shown here is derived from an EMBL/GenBank/DDBJ whole genome shotgun (WGS) entry which is preliminary data.</text>
</comment>
<gene>
    <name evidence="2" type="ORF">LMG32289_06357</name>
</gene>
<accession>A0ABN7ZQF7</accession>
<dbReference type="Proteomes" id="UP000706525">
    <property type="component" value="Unassembled WGS sequence"/>
</dbReference>
<name>A0ABN7ZQF7_9BURK</name>
<keyword evidence="1" id="KW-0732">Signal</keyword>
<reference evidence="2 3" key="1">
    <citation type="submission" date="2021-08" db="EMBL/GenBank/DDBJ databases">
        <authorList>
            <person name="Peeters C."/>
        </authorList>
    </citation>
    <scope>NUCLEOTIDE SEQUENCE [LARGE SCALE GENOMIC DNA]</scope>
    <source>
        <strain evidence="2 3">LMG 32289</strain>
    </source>
</reference>
<feature type="chain" id="PRO_5045155043" evidence="1">
    <location>
        <begin position="25"/>
        <end position="309"/>
    </location>
</feature>